<gene>
    <name evidence="6" type="ORF">DERYTH_LOCUS27593</name>
</gene>
<sequence>PDGQFVEIDSNTFFSKTKKGNHIPRAVFVDLEPTVIDEVRNGTYRQLFCSEQLITGKEDAANNYAHGYYAIRKEIIDLVLDRGTGSGLSSLLLEHLTDDYEKKSKLDFSIYPAPQVLSAIVEPYNSILSTHIAMEHLDCAFN</sequence>
<evidence type="ECO:0000256" key="1">
    <source>
        <dbReference type="ARBA" id="ARBA00009636"/>
    </source>
</evidence>
<feature type="domain" description="Tubulin/FtsZ GTPase" evidence="5">
    <location>
        <begin position="10"/>
        <end position="142"/>
    </location>
</feature>
<comment type="caution">
    <text evidence="6">The sequence shown here is derived from an EMBL/GenBank/DDBJ whole genome shotgun (WGS) entry which is preliminary data.</text>
</comment>
<dbReference type="PRINTS" id="PR01161">
    <property type="entry name" value="TUBULIN"/>
</dbReference>
<dbReference type="OrthoDB" id="1662883at2759"/>
<organism evidence="6 7">
    <name type="scientific">Dentiscutata erythropus</name>
    <dbReference type="NCBI Taxonomy" id="1348616"/>
    <lineage>
        <taxon>Eukaryota</taxon>
        <taxon>Fungi</taxon>
        <taxon>Fungi incertae sedis</taxon>
        <taxon>Mucoromycota</taxon>
        <taxon>Glomeromycotina</taxon>
        <taxon>Glomeromycetes</taxon>
        <taxon>Diversisporales</taxon>
        <taxon>Gigasporaceae</taxon>
        <taxon>Dentiscutata</taxon>
    </lineage>
</organism>
<keyword evidence="2" id="KW-0493">Microtubule</keyword>
<dbReference type="GO" id="GO:0007017">
    <property type="term" value="P:microtubule-based process"/>
    <property type="evidence" value="ECO:0007669"/>
    <property type="project" value="InterPro"/>
</dbReference>
<dbReference type="SMART" id="SM00864">
    <property type="entry name" value="Tubulin"/>
    <property type="match status" value="1"/>
</dbReference>
<dbReference type="SUPFAM" id="SSF52490">
    <property type="entry name" value="Tubulin nucleotide-binding domain-like"/>
    <property type="match status" value="1"/>
</dbReference>
<proteinExistence type="inferred from homology"/>
<dbReference type="EMBL" id="CAJVPY010064085">
    <property type="protein sequence ID" value="CAG8823912.1"/>
    <property type="molecule type" value="Genomic_DNA"/>
</dbReference>
<accession>A0A9N9KFW2</accession>
<dbReference type="GO" id="GO:0005525">
    <property type="term" value="F:GTP binding"/>
    <property type="evidence" value="ECO:0007669"/>
    <property type="project" value="UniProtKB-KW"/>
</dbReference>
<dbReference type="Proteomes" id="UP000789405">
    <property type="component" value="Unassembled WGS sequence"/>
</dbReference>
<evidence type="ECO:0000256" key="4">
    <source>
        <dbReference type="ARBA" id="ARBA00023134"/>
    </source>
</evidence>
<evidence type="ECO:0000313" key="6">
    <source>
        <dbReference type="EMBL" id="CAG8823912.1"/>
    </source>
</evidence>
<dbReference type="InterPro" id="IPR000217">
    <property type="entry name" value="Tubulin"/>
</dbReference>
<dbReference type="GO" id="GO:0005874">
    <property type="term" value="C:microtubule"/>
    <property type="evidence" value="ECO:0007669"/>
    <property type="project" value="UniProtKB-KW"/>
</dbReference>
<dbReference type="PANTHER" id="PTHR11588">
    <property type="entry name" value="TUBULIN"/>
    <property type="match status" value="1"/>
</dbReference>
<evidence type="ECO:0000259" key="5">
    <source>
        <dbReference type="SMART" id="SM00864"/>
    </source>
</evidence>
<dbReference type="InterPro" id="IPR003008">
    <property type="entry name" value="Tubulin_FtsZ_GTPase"/>
</dbReference>
<protein>
    <submittedName>
        <fullName evidence="6">13848_t:CDS:1</fullName>
    </submittedName>
</protein>
<comment type="similarity">
    <text evidence="1">Belongs to the tubulin family.</text>
</comment>
<evidence type="ECO:0000256" key="3">
    <source>
        <dbReference type="ARBA" id="ARBA00022741"/>
    </source>
</evidence>
<keyword evidence="7" id="KW-1185">Reference proteome</keyword>
<dbReference type="Pfam" id="PF00091">
    <property type="entry name" value="Tubulin"/>
    <property type="match status" value="2"/>
</dbReference>
<keyword evidence="4" id="KW-0342">GTP-binding</keyword>
<dbReference type="InterPro" id="IPR036525">
    <property type="entry name" value="Tubulin/FtsZ_GTPase_sf"/>
</dbReference>
<evidence type="ECO:0000256" key="2">
    <source>
        <dbReference type="ARBA" id="ARBA00022701"/>
    </source>
</evidence>
<reference evidence="6" key="1">
    <citation type="submission" date="2021-06" db="EMBL/GenBank/DDBJ databases">
        <authorList>
            <person name="Kallberg Y."/>
            <person name="Tangrot J."/>
            <person name="Rosling A."/>
        </authorList>
    </citation>
    <scope>NUCLEOTIDE SEQUENCE</scope>
    <source>
        <strain evidence="6">MA453B</strain>
    </source>
</reference>
<feature type="non-terminal residue" evidence="6">
    <location>
        <position position="142"/>
    </location>
</feature>
<dbReference type="Gene3D" id="3.40.50.1440">
    <property type="entry name" value="Tubulin/FtsZ, GTPase domain"/>
    <property type="match status" value="2"/>
</dbReference>
<evidence type="ECO:0000313" key="7">
    <source>
        <dbReference type="Proteomes" id="UP000789405"/>
    </source>
</evidence>
<dbReference type="AlphaFoldDB" id="A0A9N9KFW2"/>
<keyword evidence="3" id="KW-0547">Nucleotide-binding</keyword>
<name>A0A9N9KFW2_9GLOM</name>